<feature type="domain" description="Chalcone/stilbene synthase C-terminal" evidence="5">
    <location>
        <begin position="257"/>
        <end position="390"/>
    </location>
</feature>
<name>A0A0K1S7G8_9CHRO</name>
<evidence type="ECO:0000259" key="6">
    <source>
        <dbReference type="Pfam" id="PF08392"/>
    </source>
</evidence>
<protein>
    <submittedName>
        <fullName evidence="7">Transferase</fullName>
    </submittedName>
</protein>
<keyword evidence="8" id="KW-1185">Reference proteome</keyword>
<dbReference type="RefSeq" id="WP_052277747.1">
    <property type="nucleotide sequence ID" value="NZ_CP011339.1"/>
</dbReference>
<dbReference type="PANTHER" id="PTHR11877">
    <property type="entry name" value="HYDROXYMETHYLGLUTARYL-COA SYNTHASE"/>
    <property type="match status" value="1"/>
</dbReference>
<dbReference type="SUPFAM" id="SSF53901">
    <property type="entry name" value="Thiolase-like"/>
    <property type="match status" value="2"/>
</dbReference>
<evidence type="ECO:0000313" key="8">
    <source>
        <dbReference type="Proteomes" id="UP000068167"/>
    </source>
</evidence>
<feature type="active site" description="Acyl-thioester intermediate" evidence="4">
    <location>
        <position position="156"/>
    </location>
</feature>
<dbReference type="Gene3D" id="3.40.47.10">
    <property type="match status" value="2"/>
</dbReference>
<accession>A0A0K1S7G8</accession>
<dbReference type="InterPro" id="IPR011141">
    <property type="entry name" value="Polyketide_synthase_type-III"/>
</dbReference>
<gene>
    <name evidence="7" type="ORF">VL20_5233</name>
</gene>
<keyword evidence="2 7" id="KW-0808">Transferase</keyword>
<dbReference type="PATRIC" id="fig|1638788.3.peg.5278"/>
<evidence type="ECO:0000256" key="3">
    <source>
        <dbReference type="ARBA" id="ARBA00023315"/>
    </source>
</evidence>
<organism evidence="7 8">
    <name type="scientific">Microcystis panniformis FACHB-1757</name>
    <dbReference type="NCBI Taxonomy" id="1638788"/>
    <lineage>
        <taxon>Bacteria</taxon>
        <taxon>Bacillati</taxon>
        <taxon>Cyanobacteriota</taxon>
        <taxon>Cyanophyceae</taxon>
        <taxon>Oscillatoriophycideae</taxon>
        <taxon>Chroococcales</taxon>
        <taxon>Microcystaceae</taxon>
        <taxon>Microcystis</taxon>
    </lineage>
</organism>
<proteinExistence type="inferred from homology"/>
<dbReference type="GO" id="GO:0016020">
    <property type="term" value="C:membrane"/>
    <property type="evidence" value="ECO:0007669"/>
    <property type="project" value="InterPro"/>
</dbReference>
<keyword evidence="3" id="KW-0012">Acyltransferase</keyword>
<evidence type="ECO:0000256" key="1">
    <source>
        <dbReference type="ARBA" id="ARBA00005531"/>
    </source>
</evidence>
<feature type="domain" description="FAE" evidence="6">
    <location>
        <begin position="86"/>
        <end position="184"/>
    </location>
</feature>
<evidence type="ECO:0000259" key="5">
    <source>
        <dbReference type="Pfam" id="PF02797"/>
    </source>
</evidence>
<dbReference type="AlphaFoldDB" id="A0A0K1S7G8"/>
<dbReference type="InterPro" id="IPR013601">
    <property type="entry name" value="FAE1_typ3_polyketide_synth"/>
</dbReference>
<comment type="similarity">
    <text evidence="1">Belongs to the thiolase-like superfamily. Chalcone/stilbene synthases family.</text>
</comment>
<dbReference type="GO" id="GO:0016747">
    <property type="term" value="F:acyltransferase activity, transferring groups other than amino-acyl groups"/>
    <property type="evidence" value="ECO:0007669"/>
    <property type="project" value="InterPro"/>
</dbReference>
<dbReference type="Pfam" id="PF02797">
    <property type="entry name" value="Chal_sti_synt_C"/>
    <property type="match status" value="1"/>
</dbReference>
<dbReference type="KEGG" id="mpk:VL20_5233"/>
<dbReference type="GO" id="GO:0006633">
    <property type="term" value="P:fatty acid biosynthetic process"/>
    <property type="evidence" value="ECO:0007669"/>
    <property type="project" value="InterPro"/>
</dbReference>
<dbReference type="InterPro" id="IPR016039">
    <property type="entry name" value="Thiolase-like"/>
</dbReference>
<dbReference type="Pfam" id="PF08392">
    <property type="entry name" value="FAE1_CUT1_RppA"/>
    <property type="match status" value="1"/>
</dbReference>
<evidence type="ECO:0000313" key="7">
    <source>
        <dbReference type="EMBL" id="AKV70082.1"/>
    </source>
</evidence>
<dbReference type="EMBL" id="CP011339">
    <property type="protein sequence ID" value="AKV70082.1"/>
    <property type="molecule type" value="Genomic_DNA"/>
</dbReference>
<dbReference type="PANTHER" id="PTHR11877:SF99">
    <property type="entry name" value="1,3,6,8-TETRAHYDROXYNAPHTHALENE SYNTHASE"/>
    <property type="match status" value="1"/>
</dbReference>
<dbReference type="Proteomes" id="UP000068167">
    <property type="component" value="Chromosome"/>
</dbReference>
<dbReference type="InterPro" id="IPR012328">
    <property type="entry name" value="Chalcone/stilbene_synt_C"/>
</dbReference>
<evidence type="ECO:0000256" key="4">
    <source>
        <dbReference type="PIRSR" id="PIRSR000451-1"/>
    </source>
</evidence>
<evidence type="ECO:0000256" key="2">
    <source>
        <dbReference type="ARBA" id="ARBA00022679"/>
    </source>
</evidence>
<dbReference type="GO" id="GO:0030639">
    <property type="term" value="P:polyketide biosynthetic process"/>
    <property type="evidence" value="ECO:0007669"/>
    <property type="project" value="TreeGrafter"/>
</dbReference>
<sequence>MPYIIETATGFPEHYYPQEVLEVNIRNHCANLLQDYCRENQLDFQEQTFFDLEQIHRFFSNVKIQGRYFTIPLDEFDADNPPGLAQTVRQMVDLTMDLVTSTVTNLLKKAALSPKEISLVTSVTVLPSVPSLESLLLNRLDFSLDIKRQALSGVGCLGGAQGLARVNDYLQGHPTEAAILFTTDPSSGLWQGSIHGDLTGLLGQLPEDPSQYSNIIMTLVVAALFGDGVGTVLLAGDEHPLVKQGKAKLKIIGTQSLLMPHTEHLMALPLTDYGFRQILRPEVSDYVKGGVRKAVTSLLEKTGVSLEEIVCWMVHPGGPKILDAIVEEFQLEPDVLQVSWDILAEIGNIASATILCILDETLSRPHPPTGSYGLIISMGPGFAQEAILVQF</sequence>
<reference evidence="7 8" key="1">
    <citation type="journal article" date="2016" name="Stand. Genomic Sci.">
        <title>Complete genome sequence and genomic characterization of Microcystis panniformis FACHB 1757 by third-generation sequencing.</title>
        <authorList>
            <person name="Zhang J.Y."/>
            <person name="Guan R."/>
            <person name="Zhang H.J."/>
            <person name="Li H."/>
            <person name="Xiao P."/>
            <person name="Yu G.L."/>
            <person name="Du L."/>
            <person name="Cao D.M."/>
            <person name="Zhu B.C."/>
            <person name="Li R.H."/>
            <person name="Lu Z.H."/>
        </authorList>
    </citation>
    <scope>NUCLEOTIDE SEQUENCE [LARGE SCALE GENOMIC DNA]</scope>
    <source>
        <strain evidence="7 8">FACHB-1757</strain>
    </source>
</reference>
<dbReference type="PIRSF" id="PIRSF000451">
    <property type="entry name" value="PKS_III"/>
    <property type="match status" value="1"/>
</dbReference>